<dbReference type="KEGG" id="vta:A1468"/>
<dbReference type="InterPro" id="IPR007486">
    <property type="entry name" value="YebE"/>
</dbReference>
<evidence type="ECO:0000313" key="4">
    <source>
        <dbReference type="Proteomes" id="UP000235828"/>
    </source>
</evidence>
<dbReference type="AlphaFoldDB" id="A0A2N8ZC17"/>
<dbReference type="CDD" id="cd07178">
    <property type="entry name" value="terB_like_YebE"/>
    <property type="match status" value="1"/>
</dbReference>
<feature type="transmembrane region" description="Helical" evidence="2">
    <location>
        <begin position="44"/>
        <end position="61"/>
    </location>
</feature>
<reference evidence="3 4" key="1">
    <citation type="submission" date="2017-10" db="EMBL/GenBank/DDBJ databases">
        <authorList>
            <person name="Banno H."/>
            <person name="Chua N.-H."/>
        </authorList>
    </citation>
    <scope>NUCLEOTIDE SEQUENCE [LARGE SCALE GENOMIC DNA]</scope>
    <source>
        <strain evidence="3">Vibrio tapetis CECT4600</strain>
    </source>
</reference>
<proteinExistence type="predicted"/>
<keyword evidence="2" id="KW-0472">Membrane</keyword>
<dbReference type="EMBL" id="LT960611">
    <property type="protein sequence ID" value="SON49447.1"/>
    <property type="molecule type" value="Genomic_DNA"/>
</dbReference>
<dbReference type="Proteomes" id="UP000235828">
    <property type="component" value="Chromosome A"/>
</dbReference>
<keyword evidence="2" id="KW-0812">Transmembrane</keyword>
<dbReference type="InterPro" id="IPR029024">
    <property type="entry name" value="TerB-like"/>
</dbReference>
<evidence type="ECO:0000313" key="3">
    <source>
        <dbReference type="EMBL" id="SON49447.1"/>
    </source>
</evidence>
<evidence type="ECO:0000256" key="1">
    <source>
        <dbReference type="SAM" id="MobiDB-lite"/>
    </source>
</evidence>
<sequence length="229" mass="23995">MDLKSLLNQALNSDLVKQGGQTLSQGAQSLGQGAQKLGQDKSQLATLGAGAVGGGLIGLLMGSKKTRKMGKKVAGIGGAAALGALAFKVYGDWQKKQPDNSATSAPTETTPQLTEDQHSTLILKAMIAAAKADGHVDEQEQQKIQQAVESMGAGDSVNQLVTNELNKPLDPSELARNAATPEQAAEIYLASLLVADEQNFMEKAYLKELASQLGLADDLVAQLEQQVKE</sequence>
<keyword evidence="2" id="KW-1133">Transmembrane helix</keyword>
<evidence type="ECO:0008006" key="5">
    <source>
        <dbReference type="Google" id="ProtNLM"/>
    </source>
</evidence>
<gene>
    <name evidence="3" type="ORF">VTAP4600_A1468</name>
</gene>
<dbReference type="Gene3D" id="1.10.3680.10">
    <property type="entry name" value="TerB-like"/>
    <property type="match status" value="1"/>
</dbReference>
<dbReference type="RefSeq" id="WP_102522111.1">
    <property type="nucleotide sequence ID" value="NZ_LT960611.1"/>
</dbReference>
<keyword evidence="4" id="KW-1185">Reference proteome</keyword>
<dbReference type="SUPFAM" id="SSF158682">
    <property type="entry name" value="TerB-like"/>
    <property type="match status" value="1"/>
</dbReference>
<organism evidence="3 4">
    <name type="scientific">Vibrio tapetis subsp. tapetis</name>
    <dbReference type="NCBI Taxonomy" id="1671868"/>
    <lineage>
        <taxon>Bacteria</taxon>
        <taxon>Pseudomonadati</taxon>
        <taxon>Pseudomonadota</taxon>
        <taxon>Gammaproteobacteria</taxon>
        <taxon>Vibrionales</taxon>
        <taxon>Vibrionaceae</taxon>
        <taxon>Vibrio</taxon>
    </lineage>
</organism>
<dbReference type="Pfam" id="PF04391">
    <property type="entry name" value="DUF533"/>
    <property type="match status" value="1"/>
</dbReference>
<protein>
    <recommendedName>
        <fullName evidence="5">Inner membrane protein YebE</fullName>
    </recommendedName>
</protein>
<feature type="region of interest" description="Disordered" evidence="1">
    <location>
        <begin position="95"/>
        <end position="115"/>
    </location>
</feature>
<evidence type="ECO:0000256" key="2">
    <source>
        <dbReference type="SAM" id="Phobius"/>
    </source>
</evidence>
<feature type="compositionally biased region" description="Polar residues" evidence="1">
    <location>
        <begin position="99"/>
        <end position="114"/>
    </location>
</feature>
<accession>A0A2N8ZC17</accession>
<dbReference type="OrthoDB" id="5459344at2"/>
<name>A0A2N8ZC17_9VIBR</name>